<dbReference type="SMART" id="SM00458">
    <property type="entry name" value="RICIN"/>
    <property type="match status" value="1"/>
</dbReference>
<evidence type="ECO:0000259" key="1">
    <source>
        <dbReference type="SMART" id="SM00458"/>
    </source>
</evidence>
<dbReference type="Pfam" id="PF14200">
    <property type="entry name" value="RicinB_lectin_2"/>
    <property type="match status" value="2"/>
</dbReference>
<dbReference type="CDD" id="cd00161">
    <property type="entry name" value="beta-trefoil_Ricin-like"/>
    <property type="match status" value="1"/>
</dbReference>
<dbReference type="InterPro" id="IPR035992">
    <property type="entry name" value="Ricin_B-like_lectins"/>
</dbReference>
<protein>
    <submittedName>
        <fullName evidence="2">Cellulase family glycosylhydrolase</fullName>
    </submittedName>
</protein>
<dbReference type="SUPFAM" id="SSF50370">
    <property type="entry name" value="Ricin B-like lectins"/>
    <property type="match status" value="1"/>
</dbReference>
<dbReference type="InterPro" id="IPR017853">
    <property type="entry name" value="GH"/>
</dbReference>
<evidence type="ECO:0000313" key="3">
    <source>
        <dbReference type="Proteomes" id="UP000577724"/>
    </source>
</evidence>
<dbReference type="Proteomes" id="UP000577724">
    <property type="component" value="Unassembled WGS sequence"/>
</dbReference>
<gene>
    <name evidence="2" type="ORF">HP548_01230</name>
</gene>
<evidence type="ECO:0000313" key="2">
    <source>
        <dbReference type="EMBL" id="NUU52719.1"/>
    </source>
</evidence>
<comment type="caution">
    <text evidence="2">The sequence shown here is derived from an EMBL/GenBank/DDBJ whole genome shotgun (WGS) entry which is preliminary data.</text>
</comment>
<dbReference type="SUPFAM" id="SSF51445">
    <property type="entry name" value="(Trans)glycosidases"/>
    <property type="match status" value="1"/>
</dbReference>
<feature type="domain" description="Ricin B lectin" evidence="1">
    <location>
        <begin position="434"/>
        <end position="572"/>
    </location>
</feature>
<dbReference type="Gene3D" id="2.80.10.50">
    <property type="match status" value="3"/>
</dbReference>
<reference evidence="2 3" key="1">
    <citation type="submission" date="2020-05" db="EMBL/GenBank/DDBJ databases">
        <title>Genome Sequencing of Type Strains.</title>
        <authorList>
            <person name="Lemaire J.F."/>
            <person name="Inderbitzin P."/>
            <person name="Gregorio O.A."/>
            <person name="Collins S.B."/>
            <person name="Wespe N."/>
            <person name="Knight-Connoni V."/>
        </authorList>
    </citation>
    <scope>NUCLEOTIDE SEQUENCE [LARGE SCALE GENOMIC DNA]</scope>
    <source>
        <strain evidence="2 3">DSM 19942</strain>
    </source>
</reference>
<dbReference type="PROSITE" id="PS50231">
    <property type="entry name" value="RICIN_B_LECTIN"/>
    <property type="match status" value="1"/>
</dbReference>
<organism evidence="2 3">
    <name type="scientific">Paenibacillus taichungensis</name>
    <dbReference type="NCBI Taxonomy" id="484184"/>
    <lineage>
        <taxon>Bacteria</taxon>
        <taxon>Bacillati</taxon>
        <taxon>Bacillota</taxon>
        <taxon>Bacilli</taxon>
        <taxon>Bacillales</taxon>
        <taxon>Paenibacillaceae</taxon>
        <taxon>Paenibacillus</taxon>
    </lineage>
</organism>
<name>A0ABX2ME88_9BACL</name>
<sequence>MTGGYKVKKMWMSLSCKLLLVLALLITIAPWGGSRAEAWVGMPMGKLHVSGKNLVNSNNQPVLLNGWHQPSGAYWTYQDSNYYLNLHGNNRHAATLAYLKDITDTFADTSPKYGSNHGWNMNQVRLFIDRQDMGDVAAGTYNFAGVQTVTQNVIIPYIQYAKTKGVYVVLGLDFTLKDDQATTASNLQKFNQIWGYLASRPEIKSADNVHFELINEPVKSYANGHWGGYNGENDFVDHWNDLRNFQNSIISTIRNQGADNVIWAAGLGYNQFYSLTASHPLTDPQNNYGYAVHWYPGYGAYDNFSILQDQWNTNVKAAADKYPINITEVTWFKNKPGDSAYWNLFNGSNEGFGTNTRTIFNAAGNVSIAAHMNGFILEPGQRSSFADPTAGLKWDGDASRSAMGRFLFNWYHERAQSYPGSGNGGGPTTGLVSGATYKIVARHSNKVIDVPGGQNQNNLQLQQWSDLGGNPQKWVLTSIGGGSYTLTSVNSPDKVIDIRNGTLTNGEAVQLMSNLNTTAQHFKVNDLGNGYWSIINVNSNKAIEVENASTSDGAKLQQNTYTGATNQQWKFIAVSN</sequence>
<accession>A0ABX2ME88</accession>
<keyword evidence="3" id="KW-1185">Reference proteome</keyword>
<dbReference type="InterPro" id="IPR000772">
    <property type="entry name" value="Ricin_B_lectin"/>
</dbReference>
<proteinExistence type="predicted"/>
<dbReference type="EMBL" id="JABMCC010000082">
    <property type="protein sequence ID" value="NUU52719.1"/>
    <property type="molecule type" value="Genomic_DNA"/>
</dbReference>
<dbReference type="Gene3D" id="3.20.20.80">
    <property type="entry name" value="Glycosidases"/>
    <property type="match status" value="1"/>
</dbReference>